<dbReference type="PROSITE" id="PS00028">
    <property type="entry name" value="ZINC_FINGER_C2H2_1"/>
    <property type="match status" value="2"/>
</dbReference>
<evidence type="ECO:0000256" key="3">
    <source>
        <dbReference type="ARBA" id="ARBA00022737"/>
    </source>
</evidence>
<feature type="domain" description="C2H2-type" evidence="12">
    <location>
        <begin position="363"/>
        <end position="390"/>
    </location>
</feature>
<evidence type="ECO:0000259" key="12">
    <source>
        <dbReference type="PROSITE" id="PS50157"/>
    </source>
</evidence>
<evidence type="ECO:0000256" key="9">
    <source>
        <dbReference type="ARBA" id="ARBA00038474"/>
    </source>
</evidence>
<feature type="region of interest" description="Disordered" evidence="11">
    <location>
        <begin position="151"/>
        <end position="172"/>
    </location>
</feature>
<keyword evidence="14" id="KW-1185">Reference proteome</keyword>
<keyword evidence="6" id="KW-0805">Transcription regulation</keyword>
<keyword evidence="4 10" id="KW-0863">Zinc-finger</keyword>
<dbReference type="InterPro" id="IPR013087">
    <property type="entry name" value="Znf_C2H2_type"/>
</dbReference>
<dbReference type="Pfam" id="PF00096">
    <property type="entry name" value="zf-C2H2"/>
    <property type="match status" value="2"/>
</dbReference>
<evidence type="ECO:0000256" key="10">
    <source>
        <dbReference type="PROSITE-ProRule" id="PRU00042"/>
    </source>
</evidence>
<evidence type="ECO:0000256" key="8">
    <source>
        <dbReference type="ARBA" id="ARBA00023242"/>
    </source>
</evidence>
<protein>
    <recommendedName>
        <fullName evidence="12">C2H2-type domain-containing protein</fullName>
    </recommendedName>
</protein>
<keyword evidence="7" id="KW-0804">Transcription</keyword>
<reference evidence="13 14" key="1">
    <citation type="submission" date="2023-04" db="EMBL/GenBank/DDBJ databases">
        <title>Genome of Basidiobolus ranarum AG-B5.</title>
        <authorList>
            <person name="Stajich J.E."/>
            <person name="Carter-House D."/>
            <person name="Gryganskyi A."/>
        </authorList>
    </citation>
    <scope>NUCLEOTIDE SEQUENCE [LARGE SCALE GENOMIC DNA]</scope>
    <source>
        <strain evidence="13 14">AG-B5</strain>
    </source>
</reference>
<evidence type="ECO:0000256" key="5">
    <source>
        <dbReference type="ARBA" id="ARBA00022833"/>
    </source>
</evidence>
<feature type="domain" description="C2H2-type" evidence="12">
    <location>
        <begin position="391"/>
        <end position="416"/>
    </location>
</feature>
<name>A0ABR2WP38_9FUNG</name>
<evidence type="ECO:0000256" key="7">
    <source>
        <dbReference type="ARBA" id="ARBA00023163"/>
    </source>
</evidence>
<dbReference type="EMBL" id="JASJQH010000686">
    <property type="protein sequence ID" value="KAK9763264.1"/>
    <property type="molecule type" value="Genomic_DNA"/>
</dbReference>
<keyword evidence="3" id="KW-0677">Repeat</keyword>
<evidence type="ECO:0000256" key="4">
    <source>
        <dbReference type="ARBA" id="ARBA00022771"/>
    </source>
</evidence>
<dbReference type="PANTHER" id="PTHR23233:SF84">
    <property type="entry name" value="FI23031P1"/>
    <property type="match status" value="1"/>
</dbReference>
<keyword evidence="8" id="KW-0539">Nucleus</keyword>
<keyword evidence="2" id="KW-0479">Metal-binding</keyword>
<organism evidence="13 14">
    <name type="scientific">Basidiobolus ranarum</name>
    <dbReference type="NCBI Taxonomy" id="34480"/>
    <lineage>
        <taxon>Eukaryota</taxon>
        <taxon>Fungi</taxon>
        <taxon>Fungi incertae sedis</taxon>
        <taxon>Zoopagomycota</taxon>
        <taxon>Entomophthoromycotina</taxon>
        <taxon>Basidiobolomycetes</taxon>
        <taxon>Basidiobolales</taxon>
        <taxon>Basidiobolaceae</taxon>
        <taxon>Basidiobolus</taxon>
    </lineage>
</organism>
<evidence type="ECO:0000256" key="1">
    <source>
        <dbReference type="ARBA" id="ARBA00004123"/>
    </source>
</evidence>
<evidence type="ECO:0000256" key="11">
    <source>
        <dbReference type="SAM" id="MobiDB-lite"/>
    </source>
</evidence>
<evidence type="ECO:0000256" key="2">
    <source>
        <dbReference type="ARBA" id="ARBA00022723"/>
    </source>
</evidence>
<dbReference type="SUPFAM" id="SSF57667">
    <property type="entry name" value="beta-beta-alpha zinc fingers"/>
    <property type="match status" value="1"/>
</dbReference>
<evidence type="ECO:0000256" key="6">
    <source>
        <dbReference type="ARBA" id="ARBA00023015"/>
    </source>
</evidence>
<comment type="similarity">
    <text evidence="9">Belongs to the sal C2H2-type zinc-finger protein family.</text>
</comment>
<comment type="subcellular location">
    <subcellularLocation>
        <location evidence="1">Nucleus</location>
    </subcellularLocation>
</comment>
<feature type="compositionally biased region" description="Low complexity" evidence="11">
    <location>
        <begin position="154"/>
        <end position="169"/>
    </location>
</feature>
<keyword evidence="5" id="KW-0862">Zinc</keyword>
<dbReference type="PROSITE" id="PS50157">
    <property type="entry name" value="ZINC_FINGER_C2H2_2"/>
    <property type="match status" value="2"/>
</dbReference>
<dbReference type="InterPro" id="IPR036236">
    <property type="entry name" value="Znf_C2H2_sf"/>
</dbReference>
<dbReference type="SMART" id="SM00355">
    <property type="entry name" value="ZnF_C2H2"/>
    <property type="match status" value="2"/>
</dbReference>
<dbReference type="PANTHER" id="PTHR23233">
    <property type="entry name" value="SAL-LIKE PROTEIN"/>
    <property type="match status" value="1"/>
</dbReference>
<dbReference type="Proteomes" id="UP001479436">
    <property type="component" value="Unassembled WGS sequence"/>
</dbReference>
<dbReference type="InterPro" id="IPR051565">
    <property type="entry name" value="Sal_C2H2-zinc-finger"/>
</dbReference>
<accession>A0ABR2WP38</accession>
<gene>
    <name evidence="13" type="ORF">K7432_010221</name>
</gene>
<evidence type="ECO:0000313" key="14">
    <source>
        <dbReference type="Proteomes" id="UP001479436"/>
    </source>
</evidence>
<proteinExistence type="inferred from homology"/>
<comment type="caution">
    <text evidence="13">The sequence shown here is derived from an EMBL/GenBank/DDBJ whole genome shotgun (WGS) entry which is preliminary data.</text>
</comment>
<sequence length="420" mass="47609">MTYATLYSPYCFPYPSQKDCAPQNGDLSLEQLMAMDHISSGFGQRRPTRVEDSVSYSGTFTKESEQECRPISSLWPTTPYEITSSSNSVPDSLYENIKVKVEEGEIMACPSPSIHLGEGEFLHFVRTNQALRKNEQQDILWGQVQFDGNKDLNSESGGSFDSSSSSRSSPEPYHYNETLLQRSFQPKYSPVQSTFSTESDNFARRSNEEYAKPSTTPAWSEDQEYILSPGVSNFTDLVCPSEIATLYEATYLNHEKDNICSPSLADIDGISQLIEYPLHMFEKSSCDQQYMMNASERDYFEAFDLQAAEQLYMHPDRVSPNMPYQVSYSKLNGACSRKKRANPPTSMMTTFNSRMISASAKKYHCTICQKGFSRPSSLNTHMYSHTGEKPFKCPHEGCGRHFSVVSNLRRHTKIHSCKFN</sequence>
<evidence type="ECO:0000313" key="13">
    <source>
        <dbReference type="EMBL" id="KAK9763264.1"/>
    </source>
</evidence>
<dbReference type="Gene3D" id="3.30.160.60">
    <property type="entry name" value="Classic Zinc Finger"/>
    <property type="match status" value="2"/>
</dbReference>